<dbReference type="RefSeq" id="WP_062253088.1">
    <property type="nucleotide sequence ID" value="NZ_CP014229.1"/>
</dbReference>
<accession>A0A0X8JKQ5</accession>
<dbReference type="Proteomes" id="UP000069241">
    <property type="component" value="Chromosome"/>
</dbReference>
<dbReference type="AlphaFoldDB" id="A0A0X8JKQ5"/>
<evidence type="ECO:0000313" key="1">
    <source>
        <dbReference type="EMBL" id="AMD90491.1"/>
    </source>
</evidence>
<keyword evidence="2" id="KW-1185">Reference proteome</keyword>
<evidence type="ECO:0000313" key="2">
    <source>
        <dbReference type="Proteomes" id="UP000069241"/>
    </source>
</evidence>
<name>A0A0X8JKQ5_9BACT</name>
<protein>
    <submittedName>
        <fullName evidence="1">Uncharacterized protein</fullName>
    </submittedName>
</protein>
<dbReference type="KEGG" id="dfi:AXF13_10385"/>
<dbReference type="EMBL" id="CP014229">
    <property type="protein sequence ID" value="AMD90491.1"/>
    <property type="molecule type" value="Genomic_DNA"/>
</dbReference>
<sequence length="165" mass="17096">MPTYLVHAMEGRARLRHPALAGTAGRERALAVLSGKSDVLEARCGSGSILLLLTPDADLGGICRDLEAALPELCRPAKTCRGARSGASANGPAGGPMTVWSGLLRRGQTVSLGLSPRKLELRALLAACGLSIALGFTGNGRAHLVAGTAFGLLAARHVWIRRKAL</sequence>
<reference evidence="2" key="1">
    <citation type="submission" date="2016-02" db="EMBL/GenBank/DDBJ databases">
        <authorList>
            <person name="Holder M.E."/>
            <person name="Ajami N.J."/>
            <person name="Petrosino J.F."/>
        </authorList>
    </citation>
    <scope>NUCLEOTIDE SEQUENCE [LARGE SCALE GENOMIC DNA]</scope>
    <source>
        <strain evidence="2">CCUG 45958</strain>
    </source>
</reference>
<organism evidence="1 2">
    <name type="scientific">Desulfovibrio fairfieldensis</name>
    <dbReference type="NCBI Taxonomy" id="44742"/>
    <lineage>
        <taxon>Bacteria</taxon>
        <taxon>Pseudomonadati</taxon>
        <taxon>Thermodesulfobacteriota</taxon>
        <taxon>Desulfovibrionia</taxon>
        <taxon>Desulfovibrionales</taxon>
        <taxon>Desulfovibrionaceae</taxon>
        <taxon>Desulfovibrio</taxon>
    </lineage>
</organism>
<gene>
    <name evidence="1" type="ORF">AXF13_10385</name>
</gene>
<proteinExistence type="predicted"/>